<reference evidence="1" key="1">
    <citation type="submission" date="2019-03" db="EMBL/GenBank/DDBJ databases">
        <title>Single cell metagenomics reveals metabolic interactions within the superorganism composed of flagellate Streblomastix strix and complex community of Bacteroidetes bacteria on its surface.</title>
        <authorList>
            <person name="Treitli S.C."/>
            <person name="Kolisko M."/>
            <person name="Husnik F."/>
            <person name="Keeling P."/>
            <person name="Hampl V."/>
        </authorList>
    </citation>
    <scope>NUCLEOTIDE SEQUENCE</scope>
    <source>
        <strain evidence="1">STM</strain>
    </source>
</reference>
<comment type="caution">
    <text evidence="1">The sequence shown here is derived from an EMBL/GenBank/DDBJ whole genome shotgun (WGS) entry which is preliminary data.</text>
</comment>
<evidence type="ECO:0000313" key="1">
    <source>
        <dbReference type="EMBL" id="KAA6318946.1"/>
    </source>
</evidence>
<dbReference type="EMBL" id="SNRY01004036">
    <property type="protein sequence ID" value="KAA6318946.1"/>
    <property type="molecule type" value="Genomic_DNA"/>
</dbReference>
<dbReference type="AlphaFoldDB" id="A0A5J4QAA6"/>
<protein>
    <submittedName>
        <fullName evidence="1">Uncharacterized protein</fullName>
    </submittedName>
</protein>
<organism evidence="1">
    <name type="scientific">termite gut metagenome</name>
    <dbReference type="NCBI Taxonomy" id="433724"/>
    <lineage>
        <taxon>unclassified sequences</taxon>
        <taxon>metagenomes</taxon>
        <taxon>organismal metagenomes</taxon>
    </lineage>
</organism>
<gene>
    <name evidence="1" type="ORF">EZS27_031098</name>
</gene>
<accession>A0A5J4QAA6</accession>
<sequence>MRILRKYNKRIKCLRITNTGLIFVEKAMKRLSISNKDFVVSSIQSYFEKNEEAK</sequence>
<name>A0A5J4QAA6_9ZZZZ</name>
<feature type="non-terminal residue" evidence="1">
    <location>
        <position position="54"/>
    </location>
</feature>
<proteinExistence type="predicted"/>